<dbReference type="Gene3D" id="3.30.750.24">
    <property type="entry name" value="STAS domain"/>
    <property type="match status" value="1"/>
</dbReference>
<evidence type="ECO:0000259" key="1">
    <source>
        <dbReference type="PROSITE" id="PS50801"/>
    </source>
</evidence>
<organism evidence="2 3">
    <name type="scientific">Methylomonas rapida</name>
    <dbReference type="NCBI Taxonomy" id="2963939"/>
    <lineage>
        <taxon>Bacteria</taxon>
        <taxon>Pseudomonadati</taxon>
        <taxon>Pseudomonadota</taxon>
        <taxon>Gammaproteobacteria</taxon>
        <taxon>Methylococcales</taxon>
        <taxon>Methylococcaceae</taxon>
        <taxon>Methylomonas</taxon>
    </lineage>
</organism>
<dbReference type="PANTHER" id="PTHR35849:SF2">
    <property type="entry name" value="BLR2341 PROTEIN"/>
    <property type="match status" value="1"/>
</dbReference>
<proteinExistence type="predicted"/>
<dbReference type="Proteomes" id="UP001162780">
    <property type="component" value="Chromosome"/>
</dbReference>
<protein>
    <submittedName>
        <fullName evidence="2">STAS domain-containing protein</fullName>
    </submittedName>
</protein>
<gene>
    <name evidence="2" type="ORF">NM686_008560</name>
</gene>
<evidence type="ECO:0000313" key="3">
    <source>
        <dbReference type="Proteomes" id="UP001162780"/>
    </source>
</evidence>
<dbReference type="Pfam" id="PF13466">
    <property type="entry name" value="STAS_2"/>
    <property type="match status" value="1"/>
</dbReference>
<keyword evidence="3" id="KW-1185">Reference proteome</keyword>
<evidence type="ECO:0000313" key="2">
    <source>
        <dbReference type="EMBL" id="WAR46553.1"/>
    </source>
</evidence>
<dbReference type="RefSeq" id="WP_255187460.1">
    <property type="nucleotide sequence ID" value="NZ_CP113517.1"/>
</dbReference>
<accession>A0ABY7GPV7</accession>
<sequence>MAEKDDDSMIGYDPLAWLQESGQAGGEVAPLPVEFVTEDEPEDLAPPAVAASVAEPEWVTLAETETVEEEDASMAEATQGAADVQSVLLAAVQNIQNVAQLHERLMSALDKGSQLEIDASAITTIDTATLQLLLVLKQTALKMHKQVVIDFPSDKFVEAASLLGLAEMLDVDQAAAGFF</sequence>
<reference evidence="2" key="1">
    <citation type="submission" date="2022-11" db="EMBL/GenBank/DDBJ databases">
        <title>Methylomonas rapida sp. nov., Carotenoid-Producing Obligate Methanotrophs with High Growth Characteristics and Biotechnological Potential.</title>
        <authorList>
            <person name="Tikhonova E.N."/>
            <person name="Suleimanov R.Z."/>
            <person name="Miroshnikov K."/>
            <person name="Oshkin I.Y."/>
            <person name="Belova S.E."/>
            <person name="Danilova O.V."/>
            <person name="Ashikhmin A."/>
            <person name="Konopkin A."/>
            <person name="But S.Y."/>
            <person name="Khmelenina V.N."/>
            <person name="Kuznetsov N."/>
            <person name="Pimenov N.V."/>
            <person name="Dedysh S.N."/>
        </authorList>
    </citation>
    <scope>NUCLEOTIDE SEQUENCE</scope>
    <source>
        <strain evidence="2">MP1</strain>
    </source>
</reference>
<feature type="domain" description="STAS" evidence="1">
    <location>
        <begin position="97"/>
        <end position="179"/>
    </location>
</feature>
<dbReference type="InterPro" id="IPR036513">
    <property type="entry name" value="STAS_dom_sf"/>
</dbReference>
<dbReference type="InterPro" id="IPR052746">
    <property type="entry name" value="MlaB_ABC_Transporter"/>
</dbReference>
<dbReference type="PROSITE" id="PS50801">
    <property type="entry name" value="STAS"/>
    <property type="match status" value="1"/>
</dbReference>
<dbReference type="InterPro" id="IPR002645">
    <property type="entry name" value="STAS_dom"/>
</dbReference>
<dbReference type="SUPFAM" id="SSF52091">
    <property type="entry name" value="SpoIIaa-like"/>
    <property type="match status" value="1"/>
</dbReference>
<name>A0ABY7GPV7_9GAMM</name>
<dbReference type="InterPro" id="IPR058548">
    <property type="entry name" value="MlaB-like_STAS"/>
</dbReference>
<dbReference type="EMBL" id="CP113517">
    <property type="protein sequence ID" value="WAR46553.1"/>
    <property type="molecule type" value="Genomic_DNA"/>
</dbReference>
<dbReference type="PANTHER" id="PTHR35849">
    <property type="entry name" value="BLR2341 PROTEIN"/>
    <property type="match status" value="1"/>
</dbReference>